<dbReference type="SUPFAM" id="SSF53098">
    <property type="entry name" value="Ribonuclease H-like"/>
    <property type="match status" value="1"/>
</dbReference>
<dbReference type="InterPro" id="IPR012337">
    <property type="entry name" value="RNaseH-like_sf"/>
</dbReference>
<name>A0A4R5E388_9ACTN</name>
<dbReference type="EMBL" id="SMLD01000344">
    <property type="protein sequence ID" value="TDE19326.1"/>
    <property type="molecule type" value="Genomic_DNA"/>
</dbReference>
<reference evidence="2 3" key="1">
    <citation type="submission" date="2019-03" db="EMBL/GenBank/DDBJ databases">
        <title>Draft genome sequences of novel Actinobacteria.</title>
        <authorList>
            <person name="Sahin N."/>
            <person name="Ay H."/>
            <person name="Saygin H."/>
        </authorList>
    </citation>
    <scope>NUCLEOTIDE SEQUENCE [LARGE SCALE GENOMIC DNA]</scope>
    <source>
        <strain evidence="2 3">6K102</strain>
    </source>
</reference>
<dbReference type="AlphaFoldDB" id="A0A4R5E388"/>
<evidence type="ECO:0000313" key="2">
    <source>
        <dbReference type="EMBL" id="TDE19326.1"/>
    </source>
</evidence>
<evidence type="ECO:0000259" key="1">
    <source>
        <dbReference type="Pfam" id="PF13683"/>
    </source>
</evidence>
<keyword evidence="3" id="KW-1185">Reference proteome</keyword>
<comment type="caution">
    <text evidence="2">The sequence shown here is derived from an EMBL/GenBank/DDBJ whole genome shotgun (WGS) entry which is preliminary data.</text>
</comment>
<evidence type="ECO:0000313" key="3">
    <source>
        <dbReference type="Proteomes" id="UP000295136"/>
    </source>
</evidence>
<gene>
    <name evidence="2" type="ORF">E1295_47800</name>
</gene>
<proteinExistence type="predicted"/>
<sequence>MFTTTVFSQCSSGWFRASPRRAALEGRQTSISHTAPRSAKRHRFSTSRVRVHNKTLKYCPAFPGRFGSIEDANVFCGQFFRYYNHEHRHSGIAMHTPASVHDGTAAHIQARRIATLHAAFQAHPERFRGRRPYPPALPTKVWINQPPVISETDTSPQNAQVA</sequence>
<organism evidence="2 3">
    <name type="scientific">Nonomuraea mesophila</name>
    <dbReference type="NCBI Taxonomy" id="2530382"/>
    <lineage>
        <taxon>Bacteria</taxon>
        <taxon>Bacillati</taxon>
        <taxon>Actinomycetota</taxon>
        <taxon>Actinomycetes</taxon>
        <taxon>Streptosporangiales</taxon>
        <taxon>Streptosporangiaceae</taxon>
        <taxon>Nonomuraea</taxon>
    </lineage>
</organism>
<protein>
    <recommendedName>
        <fullName evidence="1">Integrase catalytic domain-containing protein</fullName>
    </recommendedName>
</protein>
<dbReference type="GO" id="GO:0015074">
    <property type="term" value="P:DNA integration"/>
    <property type="evidence" value="ECO:0007669"/>
    <property type="project" value="InterPro"/>
</dbReference>
<dbReference type="Proteomes" id="UP000295136">
    <property type="component" value="Unassembled WGS sequence"/>
</dbReference>
<feature type="domain" description="Integrase catalytic" evidence="1">
    <location>
        <begin position="31"/>
        <end position="97"/>
    </location>
</feature>
<dbReference type="Pfam" id="PF13683">
    <property type="entry name" value="rve_3"/>
    <property type="match status" value="1"/>
</dbReference>
<accession>A0A4R5E388</accession>
<dbReference type="InterPro" id="IPR001584">
    <property type="entry name" value="Integrase_cat-core"/>
</dbReference>